<feature type="domain" description="Serine aminopeptidase S33" evidence="1">
    <location>
        <begin position="86"/>
        <end position="212"/>
    </location>
</feature>
<keyword evidence="3" id="KW-1185">Reference proteome</keyword>
<organism evidence="2 3">
    <name type="scientific">Desulforapulum autotrophicum (strain ATCC 43914 / DSM 3382 / VKM B-1955 / HRM2)</name>
    <name type="common">Desulfobacterium autotrophicum</name>
    <dbReference type="NCBI Taxonomy" id="177437"/>
    <lineage>
        <taxon>Bacteria</taxon>
        <taxon>Pseudomonadati</taxon>
        <taxon>Thermodesulfobacteriota</taxon>
        <taxon>Desulfobacteria</taxon>
        <taxon>Desulfobacterales</taxon>
        <taxon>Desulfobacteraceae</taxon>
        <taxon>Desulforapulum</taxon>
    </lineage>
</organism>
<dbReference type="InterPro" id="IPR022742">
    <property type="entry name" value="Hydrolase_4"/>
</dbReference>
<dbReference type="ESTHER" id="desah-c0q957">
    <property type="family name" value="Bacterial_lip_FamI.8"/>
</dbReference>
<dbReference type="InterPro" id="IPR051044">
    <property type="entry name" value="MAG_DAG_Lipase"/>
</dbReference>
<name>C0Q957_DESAH</name>
<dbReference type="InterPro" id="IPR029058">
    <property type="entry name" value="AB_hydrolase_fold"/>
</dbReference>
<evidence type="ECO:0000259" key="1">
    <source>
        <dbReference type="Pfam" id="PF12146"/>
    </source>
</evidence>
<dbReference type="AlphaFoldDB" id="C0Q957"/>
<dbReference type="EMBL" id="CP001087">
    <property type="protein sequence ID" value="ACN16562.1"/>
    <property type="molecule type" value="Genomic_DNA"/>
</dbReference>
<proteinExistence type="predicted"/>
<dbReference type="PANTHER" id="PTHR11614">
    <property type="entry name" value="PHOSPHOLIPASE-RELATED"/>
    <property type="match status" value="1"/>
</dbReference>
<dbReference type="eggNOG" id="COG1647">
    <property type="taxonomic scope" value="Bacteria"/>
</dbReference>
<dbReference type="KEGG" id="dat:HRM2_34910"/>
<evidence type="ECO:0000313" key="3">
    <source>
        <dbReference type="Proteomes" id="UP000000442"/>
    </source>
</evidence>
<reference evidence="2 3" key="1">
    <citation type="journal article" date="2009" name="Environ. Microbiol.">
        <title>Genome sequence of Desulfobacterium autotrophicum HRM2, a marine sulfate reducer oxidizing organic carbon completely to carbon dioxide.</title>
        <authorList>
            <person name="Strittmatter A.W."/>
            <person name="Liesegang H."/>
            <person name="Rabus R."/>
            <person name="Decker I."/>
            <person name="Amann J."/>
            <person name="Andres S."/>
            <person name="Henne A."/>
            <person name="Fricke W.F."/>
            <person name="Martinez-Arias R."/>
            <person name="Bartels D."/>
            <person name="Goesmann A."/>
            <person name="Krause L."/>
            <person name="Puehler A."/>
            <person name="Klenk H.P."/>
            <person name="Richter M."/>
            <person name="Schuler M."/>
            <person name="Gloeckner F.O."/>
            <person name="Meyerdierks A."/>
            <person name="Gottschalk G."/>
            <person name="Amann R."/>
        </authorList>
    </citation>
    <scope>NUCLEOTIDE SEQUENCE [LARGE SCALE GENOMIC DNA]</scope>
    <source>
        <strain evidence="3">ATCC 43914 / DSM 3382 / HRM2</strain>
    </source>
</reference>
<gene>
    <name evidence="2" type="ordered locus">HRM2_34910</name>
</gene>
<sequence length="397" mass="44768">MFVPGCFFQPTPVRLDQSKVNSTFDHGLDLPFAQYLQRTRQMVEKTRQDLNGPDREKIVAANTPFELVPDPVLFPKEPDGKYARGVLLIHGLSDSPYHMQPIGEHLRNSGFLVRAILLPGHGTVPGDLTRVTFEAWVKAVDYGVERMKPLVDQIFIAGFSTGGSLAVYHTLVHQDVHGLLLFSPALKVKSSMAWMAPWLIYFRPWIDIEQDEDFAKYESFATNGAAQIYRLTRAIDRQVKRGDAGCRIPVFAALSYDDNTVDAGAFIDFFNTTMTHPQSRVILYSGHPLAGFAANPRVTQVNSHLNSEDGTLIVDFAHTSIPLPPEDTHYGQNGTYKNCLHYKPGSTQRDRCLGAESRVKGETSDDNLKKYDILQRLTYNPLYEEMLIQMDRFLDQE</sequence>
<dbReference type="MEROPS" id="S09.951"/>
<protein>
    <recommendedName>
        <fullName evidence="1">Serine aminopeptidase S33 domain-containing protein</fullName>
    </recommendedName>
</protein>
<accession>C0Q957</accession>
<dbReference type="Gene3D" id="3.40.50.1820">
    <property type="entry name" value="alpha/beta hydrolase"/>
    <property type="match status" value="1"/>
</dbReference>
<dbReference type="Proteomes" id="UP000000442">
    <property type="component" value="Chromosome"/>
</dbReference>
<evidence type="ECO:0000313" key="2">
    <source>
        <dbReference type="EMBL" id="ACN16562.1"/>
    </source>
</evidence>
<dbReference type="Pfam" id="PF12146">
    <property type="entry name" value="Hydrolase_4"/>
    <property type="match status" value="1"/>
</dbReference>
<dbReference type="HOGENOM" id="CLU_048269_0_0_7"/>
<dbReference type="SUPFAM" id="SSF53474">
    <property type="entry name" value="alpha/beta-Hydrolases"/>
    <property type="match status" value="1"/>
</dbReference>